<evidence type="ECO:0000313" key="3">
    <source>
        <dbReference type="EMBL" id="MCM4083401.1"/>
    </source>
</evidence>
<comment type="caution">
    <text evidence="3">The sequence shown here is derived from an EMBL/GenBank/DDBJ whole genome shotgun (WGS) entry which is preliminary data.</text>
</comment>
<dbReference type="Gene3D" id="3.40.50.720">
    <property type="entry name" value="NAD(P)-binding Rossmann-like Domain"/>
    <property type="match status" value="1"/>
</dbReference>
<dbReference type="RefSeq" id="WP_251803102.1">
    <property type="nucleotide sequence ID" value="NZ_JAMQOL010000059.1"/>
</dbReference>
<keyword evidence="4" id="KW-1185">Reference proteome</keyword>
<dbReference type="InterPro" id="IPR000683">
    <property type="entry name" value="Gfo/Idh/MocA-like_OxRdtase_N"/>
</dbReference>
<dbReference type="Pfam" id="PF22725">
    <property type="entry name" value="GFO_IDH_MocA_C3"/>
    <property type="match status" value="1"/>
</dbReference>
<dbReference type="EMBL" id="JAMQOL010000059">
    <property type="protein sequence ID" value="MCM4083401.1"/>
    <property type="molecule type" value="Genomic_DNA"/>
</dbReference>
<name>A0ABT0YBH2_9ACTN</name>
<sequence length="349" mass="37393">MRIGIVGCGRIARNHVHALRGVEGVHVAAVADIDSGRARAFAAEHGIDRSFGDLEQMLAAGLDAVTICTPHAEHEAGVLAAARHGTHVLCEKPMALRVEQGERMIAATAAAGVRFGVLFQRRFWPAAARIRAAIDDGRMGLPICGAVVARLNRGADYYRAEPWRGRRATEGGGVLMTQVIHHIDLLQWFMGPARRVTGRGATLAHQAVIEVEDTAAALIEFASGAVATVQAGTTFQPGLGVQVWVSDARGRTASVMEFPEGVGFTDVRTLPGEEAFATGYATGRRFDLALAEIHDHLAPYHAQQVADFVAALREDREPAVTGRDALRSLAIVEAVYESSRTGSAVELRW</sequence>
<evidence type="ECO:0000259" key="2">
    <source>
        <dbReference type="Pfam" id="PF22725"/>
    </source>
</evidence>
<dbReference type="InterPro" id="IPR055170">
    <property type="entry name" value="GFO_IDH_MocA-like_dom"/>
</dbReference>
<accession>A0ABT0YBH2</accession>
<feature type="domain" description="GFO/IDH/MocA-like oxidoreductase" evidence="2">
    <location>
        <begin position="129"/>
        <end position="245"/>
    </location>
</feature>
<dbReference type="Proteomes" id="UP001523216">
    <property type="component" value="Unassembled WGS sequence"/>
</dbReference>
<dbReference type="SUPFAM" id="SSF51735">
    <property type="entry name" value="NAD(P)-binding Rossmann-fold domains"/>
    <property type="match status" value="1"/>
</dbReference>
<reference evidence="3 4" key="1">
    <citation type="submission" date="2022-06" db="EMBL/GenBank/DDBJ databases">
        <title>Actinoplanes abujensis sp. nov., isolated from Nigerian arid soil.</title>
        <authorList>
            <person name="Ding P."/>
        </authorList>
    </citation>
    <scope>NUCLEOTIDE SEQUENCE [LARGE SCALE GENOMIC DNA]</scope>
    <source>
        <strain evidence="4">TRM88002</strain>
    </source>
</reference>
<dbReference type="InterPro" id="IPR036291">
    <property type="entry name" value="NAD(P)-bd_dom_sf"/>
</dbReference>
<dbReference type="InterPro" id="IPR052515">
    <property type="entry name" value="Gfo/Idh/MocA_Oxidoreductase"/>
</dbReference>
<dbReference type="PANTHER" id="PTHR43249">
    <property type="entry name" value="UDP-N-ACETYL-2-AMINO-2-DEOXY-D-GLUCURONATE OXIDASE"/>
    <property type="match status" value="1"/>
</dbReference>
<dbReference type="Gene3D" id="3.30.360.10">
    <property type="entry name" value="Dihydrodipicolinate Reductase, domain 2"/>
    <property type="match status" value="1"/>
</dbReference>
<proteinExistence type="predicted"/>
<feature type="domain" description="Gfo/Idh/MocA-like oxidoreductase N-terminal" evidence="1">
    <location>
        <begin position="1"/>
        <end position="117"/>
    </location>
</feature>
<organism evidence="3 4">
    <name type="scientific">Paractinoplanes hotanensis</name>
    <dbReference type="NCBI Taxonomy" id="2906497"/>
    <lineage>
        <taxon>Bacteria</taxon>
        <taxon>Bacillati</taxon>
        <taxon>Actinomycetota</taxon>
        <taxon>Actinomycetes</taxon>
        <taxon>Micromonosporales</taxon>
        <taxon>Micromonosporaceae</taxon>
        <taxon>Paractinoplanes</taxon>
    </lineage>
</organism>
<evidence type="ECO:0000313" key="4">
    <source>
        <dbReference type="Proteomes" id="UP001523216"/>
    </source>
</evidence>
<dbReference type="SUPFAM" id="SSF55347">
    <property type="entry name" value="Glyceraldehyde-3-phosphate dehydrogenase-like, C-terminal domain"/>
    <property type="match status" value="1"/>
</dbReference>
<protein>
    <submittedName>
        <fullName evidence="3">Gfo/Idh/MocA family oxidoreductase</fullName>
    </submittedName>
</protein>
<evidence type="ECO:0000259" key="1">
    <source>
        <dbReference type="Pfam" id="PF01408"/>
    </source>
</evidence>
<dbReference type="PANTHER" id="PTHR43249:SF1">
    <property type="entry name" value="D-GLUCOSIDE 3-DEHYDROGENASE"/>
    <property type="match status" value="1"/>
</dbReference>
<gene>
    <name evidence="3" type="ORF">LXN57_38220</name>
</gene>
<dbReference type="Pfam" id="PF01408">
    <property type="entry name" value="GFO_IDH_MocA"/>
    <property type="match status" value="1"/>
</dbReference>